<keyword evidence="3" id="KW-1185">Reference proteome</keyword>
<feature type="chain" id="PRO_5040165286" description="Secreted protein" evidence="1">
    <location>
        <begin position="17"/>
        <end position="87"/>
    </location>
</feature>
<evidence type="ECO:0000313" key="3">
    <source>
        <dbReference type="Proteomes" id="UP000824998"/>
    </source>
</evidence>
<evidence type="ECO:0000313" key="2">
    <source>
        <dbReference type="EMBL" id="KAG9233914.1"/>
    </source>
</evidence>
<comment type="caution">
    <text evidence="2">The sequence shown here is derived from an EMBL/GenBank/DDBJ whole genome shotgun (WGS) entry which is preliminary data.</text>
</comment>
<dbReference type="AlphaFoldDB" id="A0A9P7YHI6"/>
<gene>
    <name evidence="2" type="ORF">BJ875DRAFT_30484</name>
</gene>
<accession>A0A9P7YHI6</accession>
<sequence length="87" mass="9512">MMCILVVLVLGWEVLGMGGLDRGGLRHVVFFSVKISPLFSRSGLPAMSIHALRKMLCRNIVTCPKFGLGGEIDFAFQYIPALDVITS</sequence>
<evidence type="ECO:0008006" key="4">
    <source>
        <dbReference type="Google" id="ProtNLM"/>
    </source>
</evidence>
<dbReference type="EMBL" id="MU251482">
    <property type="protein sequence ID" value="KAG9233914.1"/>
    <property type="molecule type" value="Genomic_DNA"/>
</dbReference>
<evidence type="ECO:0000256" key="1">
    <source>
        <dbReference type="SAM" id="SignalP"/>
    </source>
</evidence>
<organism evidence="2 3">
    <name type="scientific">Amylocarpus encephaloides</name>
    <dbReference type="NCBI Taxonomy" id="45428"/>
    <lineage>
        <taxon>Eukaryota</taxon>
        <taxon>Fungi</taxon>
        <taxon>Dikarya</taxon>
        <taxon>Ascomycota</taxon>
        <taxon>Pezizomycotina</taxon>
        <taxon>Leotiomycetes</taxon>
        <taxon>Helotiales</taxon>
        <taxon>Helotiales incertae sedis</taxon>
        <taxon>Amylocarpus</taxon>
    </lineage>
</organism>
<feature type="signal peptide" evidence="1">
    <location>
        <begin position="1"/>
        <end position="16"/>
    </location>
</feature>
<keyword evidence="1" id="KW-0732">Signal</keyword>
<name>A0A9P7YHI6_9HELO</name>
<dbReference type="Proteomes" id="UP000824998">
    <property type="component" value="Unassembled WGS sequence"/>
</dbReference>
<proteinExistence type="predicted"/>
<reference evidence="2" key="1">
    <citation type="journal article" date="2021" name="IMA Fungus">
        <title>Genomic characterization of three marine fungi, including Emericellopsis atlantica sp. nov. with signatures of a generalist lifestyle and marine biomass degradation.</title>
        <authorList>
            <person name="Hagestad O.C."/>
            <person name="Hou L."/>
            <person name="Andersen J.H."/>
            <person name="Hansen E.H."/>
            <person name="Altermark B."/>
            <person name="Li C."/>
            <person name="Kuhnert E."/>
            <person name="Cox R.J."/>
            <person name="Crous P.W."/>
            <person name="Spatafora J.W."/>
            <person name="Lail K."/>
            <person name="Amirebrahimi M."/>
            <person name="Lipzen A."/>
            <person name="Pangilinan J."/>
            <person name="Andreopoulos W."/>
            <person name="Hayes R.D."/>
            <person name="Ng V."/>
            <person name="Grigoriev I.V."/>
            <person name="Jackson S.A."/>
            <person name="Sutton T.D.S."/>
            <person name="Dobson A.D.W."/>
            <person name="Rama T."/>
        </authorList>
    </citation>
    <scope>NUCLEOTIDE SEQUENCE</scope>
    <source>
        <strain evidence="2">TRa018bII</strain>
    </source>
</reference>
<protein>
    <recommendedName>
        <fullName evidence="4">Secreted protein</fullName>
    </recommendedName>
</protein>